<dbReference type="AlphaFoldDB" id="A0A6N3I693"/>
<protein>
    <submittedName>
        <fullName evidence="1">Uncharacterized protein</fullName>
    </submittedName>
</protein>
<proteinExistence type="predicted"/>
<name>A0A6N3I693_9FIRM</name>
<gene>
    <name evidence="1" type="ORF">CHLFYP18_04023</name>
</gene>
<dbReference type="Pfam" id="PF16157">
    <property type="entry name" value="DUF4865"/>
    <property type="match status" value="1"/>
</dbReference>
<reference evidence="1" key="1">
    <citation type="submission" date="2019-11" db="EMBL/GenBank/DDBJ databases">
        <authorList>
            <person name="Feng L."/>
        </authorList>
    </citation>
    <scope>NUCLEOTIDE SEQUENCE</scope>
    <source>
        <strain evidence="1">ChathewayiLFYP18</strain>
    </source>
</reference>
<dbReference type="InterPro" id="IPR032349">
    <property type="entry name" value="DUF4865"/>
</dbReference>
<sequence length="62" mass="7371">MIAMQYKVKLLDNFDMNIIRKRVIDNGRKTDLIFKAYLIAVKDNHSALQWLAKDKYWCPAIK</sequence>
<evidence type="ECO:0000313" key="1">
    <source>
        <dbReference type="EMBL" id="VYU83249.1"/>
    </source>
</evidence>
<dbReference type="RefSeq" id="WP_025532003.1">
    <property type="nucleotide sequence ID" value="NZ_CACRUH010000089.1"/>
</dbReference>
<dbReference type="EMBL" id="CACRUH010000089">
    <property type="protein sequence ID" value="VYU83249.1"/>
    <property type="molecule type" value="Genomic_DNA"/>
</dbReference>
<accession>A0A6N3I693</accession>
<organism evidence="1">
    <name type="scientific">Hungatella hathewayi</name>
    <dbReference type="NCBI Taxonomy" id="154046"/>
    <lineage>
        <taxon>Bacteria</taxon>
        <taxon>Bacillati</taxon>
        <taxon>Bacillota</taxon>
        <taxon>Clostridia</taxon>
        <taxon>Lachnospirales</taxon>
        <taxon>Lachnospiraceae</taxon>
        <taxon>Hungatella</taxon>
    </lineage>
</organism>